<dbReference type="AlphaFoldDB" id="A0A4Y2JFI6"/>
<comment type="caution">
    <text evidence="1">The sequence shown here is derived from an EMBL/GenBank/DDBJ whole genome shotgun (WGS) entry which is preliminary data.</text>
</comment>
<sequence length="45" mass="5043">MELSRILALRSNGPEFDARFHQRSVMYLGLVAVNYVGVKHPLAGE</sequence>
<organism evidence="1 2">
    <name type="scientific">Araneus ventricosus</name>
    <name type="common">Orbweaver spider</name>
    <name type="synonym">Epeira ventricosa</name>
    <dbReference type="NCBI Taxonomy" id="182803"/>
    <lineage>
        <taxon>Eukaryota</taxon>
        <taxon>Metazoa</taxon>
        <taxon>Ecdysozoa</taxon>
        <taxon>Arthropoda</taxon>
        <taxon>Chelicerata</taxon>
        <taxon>Arachnida</taxon>
        <taxon>Araneae</taxon>
        <taxon>Araneomorphae</taxon>
        <taxon>Entelegynae</taxon>
        <taxon>Araneoidea</taxon>
        <taxon>Araneidae</taxon>
        <taxon>Araneus</taxon>
    </lineage>
</organism>
<feature type="non-terminal residue" evidence="1">
    <location>
        <position position="45"/>
    </location>
</feature>
<reference evidence="1 2" key="1">
    <citation type="journal article" date="2019" name="Sci. Rep.">
        <title>Orb-weaving spider Araneus ventricosus genome elucidates the spidroin gene catalogue.</title>
        <authorList>
            <person name="Kono N."/>
            <person name="Nakamura H."/>
            <person name="Ohtoshi R."/>
            <person name="Moran D.A.P."/>
            <person name="Shinohara A."/>
            <person name="Yoshida Y."/>
            <person name="Fujiwara M."/>
            <person name="Mori M."/>
            <person name="Tomita M."/>
            <person name="Arakawa K."/>
        </authorList>
    </citation>
    <scope>NUCLEOTIDE SEQUENCE [LARGE SCALE GENOMIC DNA]</scope>
</reference>
<accession>A0A4Y2JFI6</accession>
<protein>
    <submittedName>
        <fullName evidence="1">Uncharacterized protein</fullName>
    </submittedName>
</protein>
<name>A0A4Y2JFI6_ARAVE</name>
<dbReference type="EMBL" id="BGPR01110299">
    <property type="protein sequence ID" value="GBM88645.1"/>
    <property type="molecule type" value="Genomic_DNA"/>
</dbReference>
<evidence type="ECO:0000313" key="1">
    <source>
        <dbReference type="EMBL" id="GBM88645.1"/>
    </source>
</evidence>
<gene>
    <name evidence="1" type="ORF">AVEN_2331_1</name>
</gene>
<keyword evidence="2" id="KW-1185">Reference proteome</keyword>
<proteinExistence type="predicted"/>
<evidence type="ECO:0000313" key="2">
    <source>
        <dbReference type="Proteomes" id="UP000499080"/>
    </source>
</evidence>
<dbReference type="Proteomes" id="UP000499080">
    <property type="component" value="Unassembled WGS sequence"/>
</dbReference>